<reference evidence="3" key="1">
    <citation type="submission" date="2011-07" db="EMBL/GenBank/DDBJ databases">
        <authorList>
            <consortium name="Caenorhabditis brenneri Sequencing and Analysis Consortium"/>
            <person name="Wilson R.K."/>
        </authorList>
    </citation>
    <scope>NUCLEOTIDE SEQUENCE [LARGE SCALE GENOMIC DNA]</scope>
    <source>
        <strain evidence="3">PB2801</strain>
    </source>
</reference>
<evidence type="ECO:0000256" key="1">
    <source>
        <dbReference type="SAM" id="MobiDB-lite"/>
    </source>
</evidence>
<dbReference type="EMBL" id="GL380100">
    <property type="protein sequence ID" value="EGT46491.1"/>
    <property type="molecule type" value="Genomic_DNA"/>
</dbReference>
<accession>G0P6L2</accession>
<dbReference type="FunCoup" id="G0P6L2">
    <property type="interactions" value="8"/>
</dbReference>
<dbReference type="eggNOG" id="ENOG502THTC">
    <property type="taxonomic scope" value="Eukaryota"/>
</dbReference>
<dbReference type="AlphaFoldDB" id="G0P6L2"/>
<feature type="compositionally biased region" description="Basic and acidic residues" evidence="1">
    <location>
        <begin position="48"/>
        <end position="67"/>
    </location>
</feature>
<gene>
    <name evidence="2" type="ORF">CAEBREN_06010</name>
</gene>
<sequence length="173" mass="20524">MSSKENARELSMNPQKKRLEQLKKRREYAEMVEKQQMAANSKSKKKASREPVKASRENVEQETDVKMSAENVDYEYSVEEDYEDDEYKSTKNETIKKLLMHKFKLEKSLKLSRENEKKLNAMLENSGKWFDKYEKTLEELEDQVTIYDQKRKIVVDNLIENVGFLVLRMGLGR</sequence>
<evidence type="ECO:0000313" key="3">
    <source>
        <dbReference type="Proteomes" id="UP000008068"/>
    </source>
</evidence>
<keyword evidence="3" id="KW-1185">Reference proteome</keyword>
<protein>
    <submittedName>
        <fullName evidence="2">Uncharacterized protein</fullName>
    </submittedName>
</protein>
<dbReference type="OrthoDB" id="5874431at2759"/>
<feature type="compositionally biased region" description="Basic and acidic residues" evidence="1">
    <location>
        <begin position="17"/>
        <end position="33"/>
    </location>
</feature>
<dbReference type="InParanoid" id="G0P6L2"/>
<organism evidence="3">
    <name type="scientific">Caenorhabditis brenneri</name>
    <name type="common">Nematode worm</name>
    <dbReference type="NCBI Taxonomy" id="135651"/>
    <lineage>
        <taxon>Eukaryota</taxon>
        <taxon>Metazoa</taxon>
        <taxon>Ecdysozoa</taxon>
        <taxon>Nematoda</taxon>
        <taxon>Chromadorea</taxon>
        <taxon>Rhabditida</taxon>
        <taxon>Rhabditina</taxon>
        <taxon>Rhabditomorpha</taxon>
        <taxon>Rhabditoidea</taxon>
        <taxon>Rhabditidae</taxon>
        <taxon>Peloderinae</taxon>
        <taxon>Caenorhabditis</taxon>
    </lineage>
</organism>
<name>G0P6L2_CAEBE</name>
<feature type="region of interest" description="Disordered" evidence="1">
    <location>
        <begin position="1"/>
        <end position="70"/>
    </location>
</feature>
<dbReference type="OMA" id="FEIMACD"/>
<dbReference type="HOGENOM" id="CLU_1548976_0_0_1"/>
<dbReference type="Proteomes" id="UP000008068">
    <property type="component" value="Unassembled WGS sequence"/>
</dbReference>
<evidence type="ECO:0000313" key="2">
    <source>
        <dbReference type="EMBL" id="EGT46491.1"/>
    </source>
</evidence>
<proteinExistence type="predicted"/>